<name>A0A6P7Y6J8_9AMPH</name>
<evidence type="ECO:0000313" key="3">
    <source>
        <dbReference type="Proteomes" id="UP000515156"/>
    </source>
</evidence>
<evidence type="ECO:0000313" key="6">
    <source>
        <dbReference type="RefSeq" id="XP_030058361.1"/>
    </source>
</evidence>
<feature type="compositionally biased region" description="Polar residues" evidence="1">
    <location>
        <begin position="151"/>
        <end position="162"/>
    </location>
</feature>
<evidence type="ECO:0000256" key="1">
    <source>
        <dbReference type="SAM" id="MobiDB-lite"/>
    </source>
</evidence>
<sequence length="504" mass="53396">MPVPPPPPPPPPPPLQISGGPGPPPPPPPPPPFSLANADPSKIKYEEPKGRSALLADIQKGAHLKKVTQINDRSAPQIENSKGSVKEGGGSSTGTVRNAAPQALGGLFAGGFPVLRPTGQRDNAGSKPALQPSGIRAAGPRFLDPFLTNAKAGSNNVNSTTPARPAAASEAVSNALRAVPSIPCTTSSPPLPTTSKPLPTVQDSSPPPPLVDRSTKMISQVPVYPPPLPPPLPFLPPVSQSDIPLKSQEIPALPPPPPRPAPPFGFPNKVADFSSSSPPLSGSRDPPPSPPPLPPPLFNRRPVFLPPSSTAISNTLYGNNVPPALPPKSMYPFQPSKPSIQSMPLPPTPPFSQTAAVQKRMQTKSAVFAGGKSIPPPIPPARSPATELSSKYQPNQVSDWASSYQPHPIFKSANNEIMAEFESKFAFHSMDEFPPPEEYKPFPRIYPSKMARGLDKNTTEATGNKPRGGAELLKPAVSWFLLDQLGNENSHYQKFKTQLDMGWL</sequence>
<dbReference type="Pfam" id="PF02205">
    <property type="entry name" value="WH2"/>
    <property type="match status" value="1"/>
</dbReference>
<feature type="compositionally biased region" description="Low complexity" evidence="1">
    <location>
        <begin position="298"/>
        <end position="307"/>
    </location>
</feature>
<feature type="compositionally biased region" description="Low complexity" evidence="1">
    <location>
        <begin position="273"/>
        <end position="284"/>
    </location>
</feature>
<feature type="region of interest" description="Disordered" evidence="1">
    <location>
        <begin position="66"/>
        <end position="98"/>
    </location>
</feature>
<feature type="compositionally biased region" description="Pro residues" evidence="1">
    <location>
        <begin position="252"/>
        <end position="265"/>
    </location>
</feature>
<dbReference type="GeneID" id="115469703"/>
<gene>
    <name evidence="4 5 6 7" type="primary">WIPF3</name>
</gene>
<dbReference type="RefSeq" id="XP_030058353.1">
    <property type="nucleotide sequence ID" value="XM_030202493.1"/>
</dbReference>
<keyword evidence="3" id="KW-1185">Reference proteome</keyword>
<dbReference type="GO" id="GO:0003779">
    <property type="term" value="F:actin binding"/>
    <property type="evidence" value="ECO:0007669"/>
    <property type="project" value="InterPro"/>
</dbReference>
<protein>
    <submittedName>
        <fullName evidence="4 5">WAS/WASL-interacting protein family member 3 isoform X1</fullName>
    </submittedName>
</protein>
<organism evidence="3 7">
    <name type="scientific">Microcaecilia unicolor</name>
    <dbReference type="NCBI Taxonomy" id="1415580"/>
    <lineage>
        <taxon>Eukaryota</taxon>
        <taxon>Metazoa</taxon>
        <taxon>Chordata</taxon>
        <taxon>Craniata</taxon>
        <taxon>Vertebrata</taxon>
        <taxon>Euteleostomi</taxon>
        <taxon>Amphibia</taxon>
        <taxon>Gymnophiona</taxon>
        <taxon>Siphonopidae</taxon>
        <taxon>Microcaecilia</taxon>
    </lineage>
</organism>
<dbReference type="SMART" id="SM00246">
    <property type="entry name" value="WH2"/>
    <property type="match status" value="1"/>
</dbReference>
<dbReference type="Proteomes" id="UP000515156">
    <property type="component" value="Chromosome 1"/>
</dbReference>
<feature type="compositionally biased region" description="Pro residues" evidence="1">
    <location>
        <begin position="1"/>
        <end position="33"/>
    </location>
</feature>
<proteinExistence type="predicted"/>
<feature type="region of interest" description="Disordered" evidence="1">
    <location>
        <begin position="114"/>
        <end position="311"/>
    </location>
</feature>
<feature type="compositionally biased region" description="Basic and acidic residues" evidence="1">
    <location>
        <begin position="41"/>
        <end position="50"/>
    </location>
</feature>
<dbReference type="AlphaFoldDB" id="A0A6P7Y6J8"/>
<feature type="compositionally biased region" description="Polar residues" evidence="1">
    <location>
        <begin position="68"/>
        <end position="80"/>
    </location>
</feature>
<evidence type="ECO:0000313" key="4">
    <source>
        <dbReference type="RefSeq" id="XP_030058353.1"/>
    </source>
</evidence>
<feature type="compositionally biased region" description="Pro residues" evidence="1">
    <location>
        <begin position="223"/>
        <end position="236"/>
    </location>
</feature>
<dbReference type="InterPro" id="IPR003124">
    <property type="entry name" value="WH2_dom"/>
</dbReference>
<evidence type="ECO:0000313" key="5">
    <source>
        <dbReference type="RefSeq" id="XP_030058357.1"/>
    </source>
</evidence>
<feature type="compositionally biased region" description="Low complexity" evidence="1">
    <location>
        <begin position="180"/>
        <end position="200"/>
    </location>
</feature>
<feature type="domain" description="WH2" evidence="2">
    <location>
        <begin position="50"/>
        <end position="67"/>
    </location>
</feature>
<dbReference type="CTD" id="644150"/>
<evidence type="ECO:0000259" key="2">
    <source>
        <dbReference type="PROSITE" id="PS51082"/>
    </source>
</evidence>
<accession>A0A6P7Y6J8</accession>
<dbReference type="RefSeq" id="XP_030058361.1">
    <property type="nucleotide sequence ID" value="XM_030202501.1"/>
</dbReference>
<dbReference type="PROSITE" id="PS51082">
    <property type="entry name" value="WH2"/>
    <property type="match status" value="1"/>
</dbReference>
<dbReference type="KEGG" id="muo:115469703"/>
<feature type="region of interest" description="Disordered" evidence="1">
    <location>
        <begin position="1"/>
        <end position="50"/>
    </location>
</feature>
<dbReference type="RefSeq" id="XP_030058357.1">
    <property type="nucleotide sequence ID" value="XM_030202497.1"/>
</dbReference>
<dbReference type="OrthoDB" id="6157464at2759"/>
<feature type="compositionally biased region" description="Pro residues" evidence="1">
    <location>
        <begin position="285"/>
        <end position="297"/>
    </location>
</feature>
<evidence type="ECO:0000313" key="7">
    <source>
        <dbReference type="RefSeq" id="XP_030058369.1"/>
    </source>
</evidence>
<dbReference type="RefSeq" id="XP_030058369.1">
    <property type="nucleotide sequence ID" value="XM_030202509.1"/>
</dbReference>
<reference evidence="4 5" key="1">
    <citation type="submission" date="2025-04" db="UniProtKB">
        <authorList>
            <consortium name="RefSeq"/>
        </authorList>
    </citation>
    <scope>IDENTIFICATION</scope>
</reference>
<feature type="region of interest" description="Disordered" evidence="1">
    <location>
        <begin position="369"/>
        <end position="388"/>
    </location>
</feature>
<dbReference type="CDD" id="cd22077">
    <property type="entry name" value="WH2_WAS_WASL-2_3"/>
    <property type="match status" value="1"/>
</dbReference>